<keyword evidence="2" id="KW-1185">Reference proteome</keyword>
<organism evidence="1 2">
    <name type="scientific">Occultella gossypii</name>
    <dbReference type="NCBI Taxonomy" id="2800820"/>
    <lineage>
        <taxon>Bacteria</taxon>
        <taxon>Bacillati</taxon>
        <taxon>Actinomycetota</taxon>
        <taxon>Actinomycetes</taxon>
        <taxon>Micrococcales</taxon>
        <taxon>Ruaniaceae</taxon>
        <taxon>Occultella</taxon>
    </lineage>
</organism>
<accession>A0ABS7SFX9</accession>
<dbReference type="EMBL" id="JAGSHT010000025">
    <property type="protein sequence ID" value="MBZ2199266.1"/>
    <property type="molecule type" value="Genomic_DNA"/>
</dbReference>
<reference evidence="1 2" key="1">
    <citation type="submission" date="2021-04" db="EMBL/GenBank/DDBJ databases">
        <title>Ruania sp. nov., isolated from sandy soil of mangrove forest.</title>
        <authorList>
            <person name="Ge X."/>
            <person name="Huang R."/>
            <person name="Liu W."/>
        </authorList>
    </citation>
    <scope>NUCLEOTIDE SEQUENCE [LARGE SCALE GENOMIC DNA]</scope>
    <source>
        <strain evidence="1 2">N2-46</strain>
    </source>
</reference>
<comment type="caution">
    <text evidence="1">The sequence shown here is derived from an EMBL/GenBank/DDBJ whole genome shotgun (WGS) entry which is preliminary data.</text>
</comment>
<dbReference type="Proteomes" id="UP000826651">
    <property type="component" value="Unassembled WGS sequence"/>
</dbReference>
<protein>
    <submittedName>
        <fullName evidence="1">Uncharacterized protein</fullName>
    </submittedName>
</protein>
<evidence type="ECO:0000313" key="2">
    <source>
        <dbReference type="Proteomes" id="UP000826651"/>
    </source>
</evidence>
<gene>
    <name evidence="1" type="ORF">KCQ71_24180</name>
</gene>
<sequence>MEIVVVDGERFEVRRQAGTHHLTWLTGPNPGYGFSIGSNTGAALEPAVLETEIREFLDQVDPETGYL</sequence>
<proteinExistence type="predicted"/>
<name>A0ABS7SFX9_9MICO</name>
<evidence type="ECO:0000313" key="1">
    <source>
        <dbReference type="EMBL" id="MBZ2199266.1"/>
    </source>
</evidence>